<name>A0ACA9SRE7_9GLOM</name>
<organism evidence="1 2">
    <name type="scientific">Racocetra persica</name>
    <dbReference type="NCBI Taxonomy" id="160502"/>
    <lineage>
        <taxon>Eukaryota</taxon>
        <taxon>Fungi</taxon>
        <taxon>Fungi incertae sedis</taxon>
        <taxon>Mucoromycota</taxon>
        <taxon>Glomeromycotina</taxon>
        <taxon>Glomeromycetes</taxon>
        <taxon>Diversisporales</taxon>
        <taxon>Gigasporaceae</taxon>
        <taxon>Racocetra</taxon>
    </lineage>
</organism>
<evidence type="ECO:0000313" key="1">
    <source>
        <dbReference type="EMBL" id="CAG8845813.1"/>
    </source>
</evidence>
<feature type="non-terminal residue" evidence="1">
    <location>
        <position position="1"/>
    </location>
</feature>
<evidence type="ECO:0000313" key="2">
    <source>
        <dbReference type="Proteomes" id="UP000789920"/>
    </source>
</evidence>
<sequence>NLYTEIQRQKPSARYNDYDTMWFYEELLSRQREDSRYKPDINWTWTERPYPCPKQDADTDIVQ</sequence>
<comment type="caution">
    <text evidence="1">The sequence shown here is derived from an EMBL/GenBank/DDBJ whole genome shotgun (WGS) entry which is preliminary data.</text>
</comment>
<gene>
    <name evidence="1" type="ORF">RPERSI_LOCUS33835</name>
</gene>
<proteinExistence type="predicted"/>
<reference evidence="1" key="1">
    <citation type="submission" date="2021-06" db="EMBL/GenBank/DDBJ databases">
        <authorList>
            <person name="Kallberg Y."/>
            <person name="Tangrot J."/>
            <person name="Rosling A."/>
        </authorList>
    </citation>
    <scope>NUCLEOTIDE SEQUENCE</scope>
    <source>
        <strain evidence="1">MA461A</strain>
    </source>
</reference>
<protein>
    <submittedName>
        <fullName evidence="1">27652_t:CDS:1</fullName>
    </submittedName>
</protein>
<dbReference type="Proteomes" id="UP000789920">
    <property type="component" value="Unassembled WGS sequence"/>
</dbReference>
<dbReference type="EMBL" id="CAJVQC010148429">
    <property type="protein sequence ID" value="CAG8845813.1"/>
    <property type="molecule type" value="Genomic_DNA"/>
</dbReference>
<keyword evidence="2" id="KW-1185">Reference proteome</keyword>
<accession>A0ACA9SRE7</accession>